<evidence type="ECO:0000313" key="8">
    <source>
        <dbReference type="Proteomes" id="UP000534306"/>
    </source>
</evidence>
<reference evidence="6 9" key="2">
    <citation type="submission" date="2020-08" db="EMBL/GenBank/DDBJ databases">
        <title>Sequencing the genomes of 1000 actinobacteria strains.</title>
        <authorList>
            <person name="Klenk H.-P."/>
        </authorList>
    </citation>
    <scope>NUCLEOTIDE SEQUENCE [LARGE SCALE GENOMIC DNA]</scope>
    <source>
        <strain evidence="6 9">DSM 15626</strain>
    </source>
</reference>
<dbReference type="Pfam" id="PF00440">
    <property type="entry name" value="TetR_N"/>
    <property type="match status" value="1"/>
</dbReference>
<dbReference type="PANTHER" id="PTHR47506">
    <property type="entry name" value="TRANSCRIPTIONAL REGULATORY PROTEIN"/>
    <property type="match status" value="1"/>
</dbReference>
<name>A0A7Y4P2Q2_9ACTN</name>
<feature type="domain" description="HTH tetR-type" evidence="5">
    <location>
        <begin position="14"/>
        <end position="74"/>
    </location>
</feature>
<evidence type="ECO:0000256" key="2">
    <source>
        <dbReference type="ARBA" id="ARBA00023125"/>
    </source>
</evidence>
<sequence length="198" mass="22273">MAVKEESHRARQAQATKEQVAGAARVLFAEQGYVVTTIAAISEAARIPAQTIYSAFGNKPAILREISRLWIAEADTRRLAQESLALTDPVERMRSAAHWHTRQFETGIDVIRIYQEAARADQRMAAEMQRVWGAREHELALFLQSFAGQLAHDPQRSLDLFLACTTMEIYQLLVLDRGWPIAAYEAWLADTLVAQLLP</sequence>
<dbReference type="EMBL" id="JACHKF010000001">
    <property type="protein sequence ID" value="MBB6571272.1"/>
    <property type="molecule type" value="Genomic_DNA"/>
</dbReference>
<reference evidence="7 8" key="1">
    <citation type="submission" date="2020-05" db="EMBL/GenBank/DDBJ databases">
        <title>Genome sequence of Kribbella sandramycini ATCC 39419.</title>
        <authorList>
            <person name="Maclea K.S."/>
            <person name="Fair J.L."/>
        </authorList>
    </citation>
    <scope>NUCLEOTIDE SEQUENCE [LARGE SCALE GENOMIC DNA]</scope>
    <source>
        <strain evidence="7 8">ATCC 39419</strain>
    </source>
</reference>
<dbReference type="AlphaFoldDB" id="A0A7Y4P2Q2"/>
<dbReference type="InterPro" id="IPR001647">
    <property type="entry name" value="HTH_TetR"/>
</dbReference>
<keyword evidence="1" id="KW-0805">Transcription regulation</keyword>
<feature type="DNA-binding region" description="H-T-H motif" evidence="4">
    <location>
        <begin position="37"/>
        <end position="56"/>
    </location>
</feature>
<evidence type="ECO:0000313" key="9">
    <source>
        <dbReference type="Proteomes" id="UP000553957"/>
    </source>
</evidence>
<dbReference type="SUPFAM" id="SSF46689">
    <property type="entry name" value="Homeodomain-like"/>
    <property type="match status" value="1"/>
</dbReference>
<dbReference type="Proteomes" id="UP000553957">
    <property type="component" value="Unassembled WGS sequence"/>
</dbReference>
<gene>
    <name evidence="6" type="ORF">HNR71_006909</name>
    <name evidence="7" type="ORF">HPO96_24055</name>
</gene>
<evidence type="ECO:0000313" key="6">
    <source>
        <dbReference type="EMBL" id="MBB6571272.1"/>
    </source>
</evidence>
<accession>A0A7Y4P2Q2</accession>
<dbReference type="PRINTS" id="PR00455">
    <property type="entry name" value="HTHTETR"/>
</dbReference>
<dbReference type="GO" id="GO:0003677">
    <property type="term" value="F:DNA binding"/>
    <property type="evidence" value="ECO:0007669"/>
    <property type="project" value="UniProtKB-UniRule"/>
</dbReference>
<evidence type="ECO:0000256" key="4">
    <source>
        <dbReference type="PROSITE-ProRule" id="PRU00335"/>
    </source>
</evidence>
<keyword evidence="8" id="KW-1185">Reference proteome</keyword>
<keyword evidence="2 4" id="KW-0238">DNA-binding</keyword>
<comment type="caution">
    <text evidence="7">The sequence shown here is derived from an EMBL/GenBank/DDBJ whole genome shotgun (WGS) entry which is preliminary data.</text>
</comment>
<dbReference type="PANTHER" id="PTHR47506:SF1">
    <property type="entry name" value="HTH-TYPE TRANSCRIPTIONAL REGULATOR YJDC"/>
    <property type="match status" value="1"/>
</dbReference>
<proteinExistence type="predicted"/>
<keyword evidence="3" id="KW-0804">Transcription</keyword>
<evidence type="ECO:0000256" key="1">
    <source>
        <dbReference type="ARBA" id="ARBA00023015"/>
    </source>
</evidence>
<organism evidence="7 8">
    <name type="scientific">Kribbella sandramycini</name>
    <dbReference type="NCBI Taxonomy" id="60450"/>
    <lineage>
        <taxon>Bacteria</taxon>
        <taxon>Bacillati</taxon>
        <taxon>Actinomycetota</taxon>
        <taxon>Actinomycetes</taxon>
        <taxon>Propionibacteriales</taxon>
        <taxon>Kribbellaceae</taxon>
        <taxon>Kribbella</taxon>
    </lineage>
</organism>
<evidence type="ECO:0000259" key="5">
    <source>
        <dbReference type="PROSITE" id="PS50977"/>
    </source>
</evidence>
<dbReference type="Gene3D" id="1.10.357.10">
    <property type="entry name" value="Tetracycline Repressor, domain 2"/>
    <property type="match status" value="1"/>
</dbReference>
<protein>
    <submittedName>
        <fullName evidence="6 7">AcrR family transcriptional regulator</fullName>
    </submittedName>
</protein>
<dbReference type="PROSITE" id="PS50977">
    <property type="entry name" value="HTH_TETR_2"/>
    <property type="match status" value="1"/>
</dbReference>
<dbReference type="InterPro" id="IPR009057">
    <property type="entry name" value="Homeodomain-like_sf"/>
</dbReference>
<dbReference type="RefSeq" id="WP_171676236.1">
    <property type="nucleotide sequence ID" value="NZ_BAAAGT010000015.1"/>
</dbReference>
<evidence type="ECO:0000256" key="3">
    <source>
        <dbReference type="ARBA" id="ARBA00023163"/>
    </source>
</evidence>
<evidence type="ECO:0000313" key="7">
    <source>
        <dbReference type="EMBL" id="NOL43324.1"/>
    </source>
</evidence>
<dbReference type="EMBL" id="JABJRC010000006">
    <property type="protein sequence ID" value="NOL43324.1"/>
    <property type="molecule type" value="Genomic_DNA"/>
</dbReference>
<dbReference type="Proteomes" id="UP000534306">
    <property type="component" value="Unassembled WGS sequence"/>
</dbReference>